<dbReference type="EMBL" id="JBIRUQ010000002">
    <property type="protein sequence ID" value="MFI1461818.1"/>
    <property type="molecule type" value="Genomic_DNA"/>
</dbReference>
<gene>
    <name evidence="1" type="ORF">ACH4WX_13970</name>
</gene>
<evidence type="ECO:0000313" key="1">
    <source>
        <dbReference type="EMBL" id="MFI1461818.1"/>
    </source>
</evidence>
<name>A0ABW7TQ79_9NOCA</name>
<keyword evidence="2" id="KW-1185">Reference proteome</keyword>
<reference evidence="1 2" key="1">
    <citation type="submission" date="2024-10" db="EMBL/GenBank/DDBJ databases">
        <title>The Natural Products Discovery Center: Release of the First 8490 Sequenced Strains for Exploring Actinobacteria Biosynthetic Diversity.</title>
        <authorList>
            <person name="Kalkreuter E."/>
            <person name="Kautsar S.A."/>
            <person name="Yang D."/>
            <person name="Bader C.D."/>
            <person name="Teijaro C.N."/>
            <person name="Fluegel L."/>
            <person name="Davis C.M."/>
            <person name="Simpson J.R."/>
            <person name="Lauterbach L."/>
            <person name="Steele A.D."/>
            <person name="Gui C."/>
            <person name="Meng S."/>
            <person name="Li G."/>
            <person name="Viehrig K."/>
            <person name="Ye F."/>
            <person name="Su P."/>
            <person name="Kiefer A.F."/>
            <person name="Nichols A."/>
            <person name="Cepeda A.J."/>
            <person name="Yan W."/>
            <person name="Fan B."/>
            <person name="Jiang Y."/>
            <person name="Adhikari A."/>
            <person name="Zheng C.-J."/>
            <person name="Schuster L."/>
            <person name="Cowan T.M."/>
            <person name="Smanski M.J."/>
            <person name="Chevrette M.G."/>
            <person name="De Carvalho L.P.S."/>
            <person name="Shen B."/>
        </authorList>
    </citation>
    <scope>NUCLEOTIDE SEQUENCE [LARGE SCALE GENOMIC DNA]</scope>
    <source>
        <strain evidence="1 2">NPDC020568</strain>
    </source>
</reference>
<dbReference type="Proteomes" id="UP001611263">
    <property type="component" value="Unassembled WGS sequence"/>
</dbReference>
<dbReference type="GeneID" id="93504807"/>
<organism evidence="1 2">
    <name type="scientific">Nocardia carnea</name>
    <dbReference type="NCBI Taxonomy" id="37328"/>
    <lineage>
        <taxon>Bacteria</taxon>
        <taxon>Bacillati</taxon>
        <taxon>Actinomycetota</taxon>
        <taxon>Actinomycetes</taxon>
        <taxon>Mycobacteriales</taxon>
        <taxon>Nocardiaceae</taxon>
        <taxon>Nocardia</taxon>
    </lineage>
</organism>
<evidence type="ECO:0000313" key="2">
    <source>
        <dbReference type="Proteomes" id="UP001611263"/>
    </source>
</evidence>
<evidence type="ECO:0008006" key="3">
    <source>
        <dbReference type="Google" id="ProtNLM"/>
    </source>
</evidence>
<protein>
    <recommendedName>
        <fullName evidence="3">GRAM domain-containing protein</fullName>
    </recommendedName>
</protein>
<proteinExistence type="predicted"/>
<accession>A0ABW7TQ79</accession>
<sequence length="122" mass="13136">MGIWVKSPKLAASETITWQRSANRTQSANRAVGGRLYLTGERLLFEPNHIDALTGGRSWNSALADMVEIGTQAPTGEKFNGGLRTRLRIGLRDGTTELFVVNGVDRVVELLRGAVATGPADS</sequence>
<comment type="caution">
    <text evidence="1">The sequence shown here is derived from an EMBL/GenBank/DDBJ whole genome shotgun (WGS) entry which is preliminary data.</text>
</comment>
<dbReference type="RefSeq" id="WP_156052350.1">
    <property type="nucleotide sequence ID" value="NZ_JBIRUQ010000002.1"/>
</dbReference>